<feature type="transmembrane region" description="Helical" evidence="12">
    <location>
        <begin position="410"/>
        <end position="432"/>
    </location>
</feature>
<dbReference type="eggNOG" id="COG1271">
    <property type="taxonomic scope" value="Bacteria"/>
</dbReference>
<accession>Q0VLS8</accession>
<dbReference type="AlphaFoldDB" id="Q0VLS8"/>
<dbReference type="PANTHER" id="PTHR30365:SF14">
    <property type="entry name" value="CYTOCHROME BD MENAQUINOL OXIDASE SUBUNIT I-RELATED"/>
    <property type="match status" value="1"/>
</dbReference>
<evidence type="ECO:0000256" key="11">
    <source>
        <dbReference type="ARBA" id="ARBA00023136"/>
    </source>
</evidence>
<dbReference type="EMBL" id="AM286690">
    <property type="protein sequence ID" value="CAL17870.1"/>
    <property type="molecule type" value="Genomic_DNA"/>
</dbReference>
<feature type="region of interest" description="Disordered" evidence="13">
    <location>
        <begin position="443"/>
        <end position="462"/>
    </location>
</feature>
<dbReference type="GO" id="GO:0019646">
    <property type="term" value="P:aerobic electron transport chain"/>
    <property type="evidence" value="ECO:0007669"/>
    <property type="project" value="InterPro"/>
</dbReference>
<dbReference type="GO" id="GO:0016682">
    <property type="term" value="F:oxidoreductase activity, acting on diphenols and related substances as donors, oxygen as acceptor"/>
    <property type="evidence" value="ECO:0007669"/>
    <property type="project" value="TreeGrafter"/>
</dbReference>
<dbReference type="Proteomes" id="UP000008871">
    <property type="component" value="Chromosome"/>
</dbReference>
<dbReference type="GO" id="GO:0046872">
    <property type="term" value="F:metal ion binding"/>
    <property type="evidence" value="ECO:0007669"/>
    <property type="project" value="UniProtKB-UniRule"/>
</dbReference>
<keyword evidence="7 12" id="KW-0479">Metal-binding</keyword>
<feature type="transmembrane region" description="Helical" evidence="12">
    <location>
        <begin position="186"/>
        <end position="206"/>
    </location>
</feature>
<feature type="transmembrane region" description="Helical" evidence="12">
    <location>
        <begin position="51"/>
        <end position="76"/>
    </location>
</feature>
<dbReference type="GO" id="GO:0005886">
    <property type="term" value="C:plasma membrane"/>
    <property type="evidence" value="ECO:0007669"/>
    <property type="project" value="UniProtKB-SubCell"/>
</dbReference>
<keyword evidence="6 12" id="KW-0812">Transmembrane</keyword>
<feature type="transmembrane region" description="Helical" evidence="12">
    <location>
        <begin position="356"/>
        <end position="378"/>
    </location>
</feature>
<proteinExistence type="inferred from homology"/>
<evidence type="ECO:0000256" key="4">
    <source>
        <dbReference type="ARBA" id="ARBA00022475"/>
    </source>
</evidence>
<feature type="transmembrane region" description="Helical" evidence="12">
    <location>
        <begin position="320"/>
        <end position="344"/>
    </location>
</feature>
<feature type="transmembrane region" description="Helical" evidence="12">
    <location>
        <begin position="126"/>
        <end position="146"/>
    </location>
</feature>
<sequence length="462" mass="52033">MEFDPFLLARLQFAANISFHILFPTITIGLCWVLFYFRLRYTFSGDKAWEYAYFFWVKIFALSFALGVVSGITMSFQFGTNWPGFMEKAGNIAGPLLGYEVLTAFFLEASFLGIMLFGKNRVSNRLHLTSCALVAVGTSFSAFWILSLNSWMQTPTGFRLEDGVFYVDSWWTAIFNPSFPYRLAHMFNASLLTAAFLIMGVSAWRAMRRVDGPATWKVMRTGAVMAAVLAPLQVWIGDLHGLNTLEHQPAKIAAMEGVWETESNVPLTLFGFPDEEQRTTHMAIKVPGLGSLILTHDWNGELKGLNDFEGDHPPVAPVFWSFRVMVGVGVLMVLVGWWAAWRLFRRRDENRDAQVWLLRALSVMTFSGWVAVLAGWYVTEIGRQPWMVSGLMRTSEVVADHSSATVMGTLFGYVLLYVFLLVSYIAALRYMATKPARSLSLTPQQRAMKAERADDEQAEGEA</sequence>
<evidence type="ECO:0000313" key="15">
    <source>
        <dbReference type="Proteomes" id="UP000008871"/>
    </source>
</evidence>
<comment type="subcellular location">
    <subcellularLocation>
        <location evidence="12">Cell inner membrane</location>
    </subcellularLocation>
    <subcellularLocation>
        <location evidence="1">Cell membrane</location>
        <topology evidence="1">Multi-pass membrane protein</topology>
    </subcellularLocation>
</comment>
<protein>
    <submittedName>
        <fullName evidence="14">Cytochrome bd-1 oxidase, subunit I</fullName>
    </submittedName>
</protein>
<keyword evidence="15" id="KW-1185">Reference proteome</keyword>
<evidence type="ECO:0000256" key="13">
    <source>
        <dbReference type="SAM" id="MobiDB-lite"/>
    </source>
</evidence>
<comment type="similarity">
    <text evidence="2 12">Belongs to the cytochrome ubiquinol oxidase subunit 1 family.</text>
</comment>
<dbReference type="GO" id="GO:0070069">
    <property type="term" value="C:cytochrome complex"/>
    <property type="evidence" value="ECO:0007669"/>
    <property type="project" value="UniProtKB-UniRule"/>
</dbReference>
<keyword evidence="8 12" id="KW-0249">Electron transport</keyword>
<feature type="transmembrane region" description="Helical" evidence="12">
    <location>
        <begin position="218"/>
        <end position="236"/>
    </location>
</feature>
<keyword evidence="3 12" id="KW-0813">Transport</keyword>
<evidence type="ECO:0000256" key="1">
    <source>
        <dbReference type="ARBA" id="ARBA00004651"/>
    </source>
</evidence>
<evidence type="ECO:0000256" key="8">
    <source>
        <dbReference type="ARBA" id="ARBA00022982"/>
    </source>
</evidence>
<reference evidence="14 15" key="1">
    <citation type="journal article" date="2006" name="Nat. Biotechnol.">
        <title>Genome sequence of the ubiquitous hydrocarbon-degrading marine bacterium Alcanivorax borkumensis.</title>
        <authorList>
            <person name="Schneiker S."/>
            <person name="Martins dos Santos V.A.P."/>
            <person name="Bartels D."/>
            <person name="Bekel T."/>
            <person name="Brecht M."/>
            <person name="Buhrmester J."/>
            <person name="Chernikova T.N."/>
            <person name="Denaro R."/>
            <person name="Ferrer M."/>
            <person name="Gertler C."/>
            <person name="Goesmann A."/>
            <person name="Golyshina O.V."/>
            <person name="Kaminski F."/>
            <person name="Khachane A.N."/>
            <person name="Lang S."/>
            <person name="Linke B."/>
            <person name="McHardy A.C."/>
            <person name="Meyer F."/>
            <person name="Nechitaylo T."/>
            <person name="Puehler A."/>
            <person name="Regenhardt D."/>
            <person name="Rupp O."/>
            <person name="Sabirova J.S."/>
            <person name="Selbitschka W."/>
            <person name="Yakimov M.M."/>
            <person name="Timmis K.N."/>
            <person name="Vorhoelter F.-J."/>
            <person name="Weidner S."/>
            <person name="Kaiser O."/>
            <person name="Golyshin P.N."/>
        </authorList>
    </citation>
    <scope>NUCLEOTIDE SEQUENCE [LARGE SCALE GENOMIC DNA]</scope>
    <source>
        <strain evidence="15">ATCC 700651 / DSM 11573 / NCIMB 13689 / SK2</strain>
    </source>
</reference>
<evidence type="ECO:0000256" key="10">
    <source>
        <dbReference type="ARBA" id="ARBA00023004"/>
    </source>
</evidence>
<dbReference type="InterPro" id="IPR002585">
    <property type="entry name" value="Cyt-d_ubiquinol_oxidase_su_1"/>
</dbReference>
<feature type="transmembrane region" description="Helical" evidence="12">
    <location>
        <begin position="96"/>
        <end position="117"/>
    </location>
</feature>
<keyword evidence="11 12" id="KW-0472">Membrane</keyword>
<dbReference type="Pfam" id="PF01654">
    <property type="entry name" value="Cyt_bd_oxida_I"/>
    <property type="match status" value="1"/>
</dbReference>
<keyword evidence="10 12" id="KW-0408">Iron</keyword>
<dbReference type="GO" id="GO:0020037">
    <property type="term" value="F:heme binding"/>
    <property type="evidence" value="ECO:0007669"/>
    <property type="project" value="TreeGrafter"/>
</dbReference>
<evidence type="ECO:0000313" key="14">
    <source>
        <dbReference type="EMBL" id="CAL17870.1"/>
    </source>
</evidence>
<keyword evidence="5 12" id="KW-0349">Heme</keyword>
<dbReference type="PIRSF" id="PIRSF006446">
    <property type="entry name" value="Cyt_quinol_oxidase_1"/>
    <property type="match status" value="1"/>
</dbReference>
<dbReference type="PANTHER" id="PTHR30365">
    <property type="entry name" value="CYTOCHROME D UBIQUINOL OXIDASE"/>
    <property type="match status" value="1"/>
</dbReference>
<keyword evidence="4 12" id="KW-1003">Cell membrane</keyword>
<evidence type="ECO:0000256" key="3">
    <source>
        <dbReference type="ARBA" id="ARBA00022448"/>
    </source>
</evidence>
<evidence type="ECO:0000256" key="6">
    <source>
        <dbReference type="ARBA" id="ARBA00022692"/>
    </source>
</evidence>
<dbReference type="STRING" id="393595.ABO_2422"/>
<name>Q0VLS8_ALCBS</name>
<dbReference type="HOGENOM" id="CLU_030555_3_1_6"/>
<keyword evidence="9 12" id="KW-1133">Transmembrane helix</keyword>
<evidence type="ECO:0000256" key="9">
    <source>
        <dbReference type="ARBA" id="ARBA00022989"/>
    </source>
</evidence>
<feature type="transmembrane region" description="Helical" evidence="12">
    <location>
        <begin position="20"/>
        <end position="39"/>
    </location>
</feature>
<organism evidence="14 15">
    <name type="scientific">Alcanivorax borkumensis (strain ATCC 700651 / DSM 11573 / NCIMB 13689 / SK2)</name>
    <dbReference type="NCBI Taxonomy" id="393595"/>
    <lineage>
        <taxon>Bacteria</taxon>
        <taxon>Pseudomonadati</taxon>
        <taxon>Pseudomonadota</taxon>
        <taxon>Gammaproteobacteria</taxon>
        <taxon>Oceanospirillales</taxon>
        <taxon>Alcanivoracaceae</taxon>
        <taxon>Alcanivorax</taxon>
    </lineage>
</organism>
<gene>
    <name evidence="14" type="primary">cioA</name>
    <name evidence="14" type="ordered locus">ABO_2422</name>
</gene>
<evidence type="ECO:0000256" key="2">
    <source>
        <dbReference type="ARBA" id="ARBA00009819"/>
    </source>
</evidence>
<dbReference type="RefSeq" id="WP_011589696.1">
    <property type="nucleotide sequence ID" value="NC_008260.1"/>
</dbReference>
<evidence type="ECO:0000256" key="5">
    <source>
        <dbReference type="ARBA" id="ARBA00022617"/>
    </source>
</evidence>
<feature type="compositionally biased region" description="Acidic residues" evidence="13">
    <location>
        <begin position="453"/>
        <end position="462"/>
    </location>
</feature>
<evidence type="ECO:0000256" key="7">
    <source>
        <dbReference type="ARBA" id="ARBA00022723"/>
    </source>
</evidence>
<dbReference type="GO" id="GO:0009055">
    <property type="term" value="F:electron transfer activity"/>
    <property type="evidence" value="ECO:0007669"/>
    <property type="project" value="UniProtKB-UniRule"/>
</dbReference>
<evidence type="ECO:0000256" key="12">
    <source>
        <dbReference type="PIRNR" id="PIRNR006446"/>
    </source>
</evidence>
<dbReference type="KEGG" id="abo:ABO_2422"/>
<dbReference type="OrthoDB" id="9807042at2"/>